<dbReference type="Pfam" id="PF13860">
    <property type="entry name" value="FlgD_ig"/>
    <property type="match status" value="1"/>
</dbReference>
<name>A0A7V3RGD6_UNCW3</name>
<dbReference type="InterPro" id="IPR036278">
    <property type="entry name" value="Sialidase_sf"/>
</dbReference>
<dbReference type="Gene3D" id="2.130.10.10">
    <property type="entry name" value="YVTN repeat-like/Quinoprotein amine dehydrogenase"/>
    <property type="match status" value="4"/>
</dbReference>
<dbReference type="InterPro" id="IPR050310">
    <property type="entry name" value="VPS10-sortilin"/>
</dbReference>
<dbReference type="InterPro" id="IPR015943">
    <property type="entry name" value="WD40/YVTN_repeat-like_dom_sf"/>
</dbReference>
<evidence type="ECO:0000259" key="1">
    <source>
        <dbReference type="Pfam" id="PF13860"/>
    </source>
</evidence>
<gene>
    <name evidence="2" type="ORF">ENX68_01720</name>
</gene>
<protein>
    <submittedName>
        <fullName evidence="2">T9SS type A sorting domain-containing protein</fullName>
    </submittedName>
</protein>
<sequence>MGYLLFFILHQTLTPLGVYEWDSYGPQYSFGSGLGVTRIATRLDGIPYLINDHCGIFKSETQGEFWYHCNNPLYSLDSSANILYAIAPTSGPYPIIFIGGYNFIYKTTNGGDSWFRADSGVVGYGIAIDINTIAVHPAYYYGAIAYAGGHCYYPPPQEGGHLYKTTNGGRSWQDVTGSLPYFYGVNCIALRRDNLNLAFVSLSGAGIYKTTDQGNTWTQKSYLCPNDIKISPFDSLLIFAAADDGLYRSTNGGEYWLPCALGGIRCYDIEFDTLNPGVVYVASDSGVYKSTNNGSSWFQTSFANRATQIVIFGFNKLYCSGGDANTIYRSLDGGNTWEKKDCGLYASYIRKIGIDCEDKNLVYAAATARGLKMFKSNNGYATWVGLSNAPNSISAIRTHPTLTKNLWVTIDSGCVFYSSDAGENWQQIGFIPAVLTDIYVSHHSPSLIYISGWYIIPWVYHGVLYRSRDGGYSWECVLDLPNSTCDAVIIDPLDDNIIYACGAGSFGVQKSTDGGNTWIGLGLENYGNCALAVNPLNNNEIYVGSANQYLSEWYGLQRSTDGGLTWIQTPITEQIWTVEVDPITGWVYAGGGSDDEPQSNPGKVYFSQDHGESWSELTHGFNPLLRFCAIKDIEIFSGGYRLYCGTSEMGVWEYTWPTSIEEQTKNQNVKRGIYQLKISPNPFFLQCNIALYGHNLMGKATIIQIYDATGRLVRQFNHLTNYQSSIIWDGTDDSGRRLPAGIYFVRVESDEFKETEKVILLR</sequence>
<dbReference type="SUPFAM" id="SSF50939">
    <property type="entry name" value="Sialidases"/>
    <property type="match status" value="1"/>
</dbReference>
<reference evidence="2" key="1">
    <citation type="journal article" date="2020" name="mSystems">
        <title>Genome- and Community-Level Interaction Insights into Carbon Utilization and Element Cycling Functions of Hydrothermarchaeota in Hydrothermal Sediment.</title>
        <authorList>
            <person name="Zhou Z."/>
            <person name="Liu Y."/>
            <person name="Xu W."/>
            <person name="Pan J."/>
            <person name="Luo Z.H."/>
            <person name="Li M."/>
        </authorList>
    </citation>
    <scope>NUCLEOTIDE SEQUENCE [LARGE SCALE GENOMIC DNA]</scope>
    <source>
        <strain evidence="2">SpSt-961</strain>
    </source>
</reference>
<proteinExistence type="predicted"/>
<dbReference type="SUPFAM" id="SSF110296">
    <property type="entry name" value="Oligoxyloglucan reducing end-specific cellobiohydrolase"/>
    <property type="match status" value="2"/>
</dbReference>
<feature type="domain" description="FlgD/Vpr Ig-like" evidence="1">
    <location>
        <begin position="703"/>
        <end position="749"/>
    </location>
</feature>
<dbReference type="EMBL" id="DTOZ01000048">
    <property type="protein sequence ID" value="HGE77703.1"/>
    <property type="molecule type" value="Genomic_DNA"/>
</dbReference>
<evidence type="ECO:0000313" key="2">
    <source>
        <dbReference type="EMBL" id="HGE77703.1"/>
    </source>
</evidence>
<dbReference type="CDD" id="cd15482">
    <property type="entry name" value="Sialidase_non-viral"/>
    <property type="match status" value="1"/>
</dbReference>
<organism evidence="2">
    <name type="scientific">candidate division WOR-3 bacterium</name>
    <dbReference type="NCBI Taxonomy" id="2052148"/>
    <lineage>
        <taxon>Bacteria</taxon>
        <taxon>Bacteria division WOR-3</taxon>
    </lineage>
</organism>
<dbReference type="NCBIfam" id="TIGR04183">
    <property type="entry name" value="Por_Secre_tail"/>
    <property type="match status" value="1"/>
</dbReference>
<dbReference type="Gene3D" id="2.60.40.4070">
    <property type="match status" value="1"/>
</dbReference>
<dbReference type="PANTHER" id="PTHR12106">
    <property type="entry name" value="SORTILIN RELATED"/>
    <property type="match status" value="1"/>
</dbReference>
<dbReference type="InterPro" id="IPR025965">
    <property type="entry name" value="FlgD/Vpr_Ig-like"/>
</dbReference>
<dbReference type="AlphaFoldDB" id="A0A7V3RGD6"/>
<accession>A0A7V3RGD6</accession>
<dbReference type="PANTHER" id="PTHR12106:SF27">
    <property type="entry name" value="SORTILIN-RELATED RECEPTOR"/>
    <property type="match status" value="1"/>
</dbReference>
<dbReference type="InterPro" id="IPR026444">
    <property type="entry name" value="Secre_tail"/>
</dbReference>
<comment type="caution">
    <text evidence="2">The sequence shown here is derived from an EMBL/GenBank/DDBJ whole genome shotgun (WGS) entry which is preliminary data.</text>
</comment>